<dbReference type="GO" id="GO:0032993">
    <property type="term" value="C:protein-DNA complex"/>
    <property type="evidence" value="ECO:0007669"/>
    <property type="project" value="TreeGrafter"/>
</dbReference>
<evidence type="ECO:0000256" key="5">
    <source>
        <dbReference type="ARBA" id="ARBA00024867"/>
    </source>
</evidence>
<dbReference type="InterPro" id="IPR001867">
    <property type="entry name" value="OmpR/PhoB-type_DNA-bd"/>
</dbReference>
<reference evidence="10 11" key="1">
    <citation type="submission" date="2019-08" db="EMBL/GenBank/DDBJ databases">
        <title>In-depth cultivation of the pig gut microbiome towards novel bacterial diversity and tailored functional studies.</title>
        <authorList>
            <person name="Wylensek D."/>
            <person name="Hitch T.C.A."/>
            <person name="Clavel T."/>
        </authorList>
    </citation>
    <scope>NUCLEOTIDE SEQUENCE [LARGE SCALE GENOMIC DNA]</scope>
    <source>
        <strain evidence="10 11">BL-389-WT-3D</strain>
    </source>
</reference>
<keyword evidence="6" id="KW-0597">Phosphoprotein</keyword>
<dbReference type="PANTHER" id="PTHR48111">
    <property type="entry name" value="REGULATOR OF RPOS"/>
    <property type="match status" value="1"/>
</dbReference>
<dbReference type="SMART" id="SM00862">
    <property type="entry name" value="Trans_reg_C"/>
    <property type="match status" value="1"/>
</dbReference>
<evidence type="ECO:0000259" key="8">
    <source>
        <dbReference type="PROSITE" id="PS50110"/>
    </source>
</evidence>
<feature type="modified residue" description="4-aspartylphosphate" evidence="6">
    <location>
        <position position="55"/>
    </location>
</feature>
<feature type="domain" description="OmpR/PhoB-type" evidence="9">
    <location>
        <begin position="133"/>
        <end position="232"/>
    </location>
</feature>
<keyword evidence="3 7" id="KW-0238">DNA-binding</keyword>
<dbReference type="InterPro" id="IPR039420">
    <property type="entry name" value="WalR-like"/>
</dbReference>
<dbReference type="InterPro" id="IPR011006">
    <property type="entry name" value="CheY-like_superfamily"/>
</dbReference>
<feature type="DNA-binding region" description="OmpR/PhoB-type" evidence="7">
    <location>
        <begin position="133"/>
        <end position="232"/>
    </location>
</feature>
<dbReference type="GO" id="GO:0000156">
    <property type="term" value="F:phosphorelay response regulator activity"/>
    <property type="evidence" value="ECO:0007669"/>
    <property type="project" value="TreeGrafter"/>
</dbReference>
<sequence>MNNKYKILVVEDEINIRNLLVALLETNGYAAIVAGDYTTGKMMYESHRPDLVILDLGLPDIDGTTFINEVRKVSLTPIIVLSARTDESDKVGALDMGANDYVTKPFRSAELVARVRSALRITRHSSEDGKLPGGTFRSKGLLIDYDARRVFIDNTEIKLTQIEYNIITVLSEHAGKVMTYAAIIKEIWGYNDLNSKKKLQVNMANIRKKFGAKPGKHNYIENELGVGYRMCEQEESL</sequence>
<dbReference type="Proteomes" id="UP000462363">
    <property type="component" value="Unassembled WGS sequence"/>
</dbReference>
<dbReference type="CDD" id="cd00383">
    <property type="entry name" value="trans_reg_C"/>
    <property type="match status" value="1"/>
</dbReference>
<evidence type="ECO:0000256" key="4">
    <source>
        <dbReference type="ARBA" id="ARBA00023163"/>
    </source>
</evidence>
<evidence type="ECO:0000256" key="3">
    <source>
        <dbReference type="ARBA" id="ARBA00023125"/>
    </source>
</evidence>
<dbReference type="GO" id="GO:0006355">
    <property type="term" value="P:regulation of DNA-templated transcription"/>
    <property type="evidence" value="ECO:0007669"/>
    <property type="project" value="InterPro"/>
</dbReference>
<dbReference type="PANTHER" id="PTHR48111:SF50">
    <property type="entry name" value="KDP OPERON TRANSCRIPTIONAL REGULATORY PROTEIN KDPE"/>
    <property type="match status" value="1"/>
</dbReference>
<comment type="function">
    <text evidence="5">May play the central regulatory role in sporulation. It may be an element of the effector pathway responsible for the activation of sporulation genes in response to nutritional stress. Spo0A may act in concert with spo0H (a sigma factor) to control the expression of some genes that are critical to the sporulation process.</text>
</comment>
<dbReference type="Gene3D" id="1.10.10.10">
    <property type="entry name" value="Winged helix-like DNA-binding domain superfamily/Winged helix DNA-binding domain"/>
    <property type="match status" value="1"/>
</dbReference>
<dbReference type="SMART" id="SM00448">
    <property type="entry name" value="REC"/>
    <property type="match status" value="1"/>
</dbReference>
<dbReference type="EMBL" id="VUMB01000018">
    <property type="protein sequence ID" value="MSS40630.1"/>
    <property type="molecule type" value="Genomic_DNA"/>
</dbReference>
<dbReference type="Gene3D" id="3.40.50.2300">
    <property type="match status" value="1"/>
</dbReference>
<dbReference type="Pfam" id="PF00072">
    <property type="entry name" value="Response_reg"/>
    <property type="match status" value="1"/>
</dbReference>
<evidence type="ECO:0000256" key="2">
    <source>
        <dbReference type="ARBA" id="ARBA00023015"/>
    </source>
</evidence>
<comment type="caution">
    <text evidence="10">The sequence shown here is derived from an EMBL/GenBank/DDBJ whole genome shotgun (WGS) entry which is preliminary data.</text>
</comment>
<gene>
    <name evidence="10" type="ORF">FYJ37_09760</name>
</gene>
<dbReference type="RefSeq" id="WP_004608550.1">
    <property type="nucleotide sequence ID" value="NZ_AP025569.1"/>
</dbReference>
<dbReference type="Gene3D" id="6.10.250.690">
    <property type="match status" value="1"/>
</dbReference>
<dbReference type="InterPro" id="IPR001789">
    <property type="entry name" value="Sig_transdc_resp-reg_receiver"/>
</dbReference>
<feature type="domain" description="Response regulatory" evidence="8">
    <location>
        <begin position="6"/>
        <end position="119"/>
    </location>
</feature>
<evidence type="ECO:0000259" key="9">
    <source>
        <dbReference type="PROSITE" id="PS51755"/>
    </source>
</evidence>
<dbReference type="GO" id="GO:0000976">
    <property type="term" value="F:transcription cis-regulatory region binding"/>
    <property type="evidence" value="ECO:0007669"/>
    <property type="project" value="TreeGrafter"/>
</dbReference>
<evidence type="ECO:0000313" key="10">
    <source>
        <dbReference type="EMBL" id="MSS40630.1"/>
    </source>
</evidence>
<dbReference type="GeneID" id="62695837"/>
<dbReference type="PROSITE" id="PS50110">
    <property type="entry name" value="RESPONSE_REGULATORY"/>
    <property type="match status" value="1"/>
</dbReference>
<proteinExistence type="predicted"/>
<keyword evidence="2" id="KW-0805">Transcription regulation</keyword>
<evidence type="ECO:0000256" key="6">
    <source>
        <dbReference type="PROSITE-ProRule" id="PRU00169"/>
    </source>
</evidence>
<dbReference type="PROSITE" id="PS51755">
    <property type="entry name" value="OMPR_PHOB"/>
    <property type="match status" value="1"/>
</dbReference>
<name>A0A844F8N4_CLOSV</name>
<keyword evidence="4" id="KW-0804">Transcription</keyword>
<evidence type="ECO:0000256" key="7">
    <source>
        <dbReference type="PROSITE-ProRule" id="PRU01091"/>
    </source>
</evidence>
<organism evidence="10 11">
    <name type="scientific">Clostridium scindens (strain JCM 10418 / VPI 12708)</name>
    <dbReference type="NCBI Taxonomy" id="29347"/>
    <lineage>
        <taxon>Bacteria</taxon>
        <taxon>Bacillati</taxon>
        <taxon>Bacillota</taxon>
        <taxon>Clostridia</taxon>
        <taxon>Lachnospirales</taxon>
        <taxon>Lachnospiraceae</taxon>
    </lineage>
</organism>
<dbReference type="AlphaFoldDB" id="A0A844F8N4"/>
<evidence type="ECO:0000313" key="11">
    <source>
        <dbReference type="Proteomes" id="UP000462363"/>
    </source>
</evidence>
<dbReference type="InterPro" id="IPR036388">
    <property type="entry name" value="WH-like_DNA-bd_sf"/>
</dbReference>
<accession>A0A844F8N4</accession>
<evidence type="ECO:0000256" key="1">
    <source>
        <dbReference type="ARBA" id="ARBA00018672"/>
    </source>
</evidence>
<dbReference type="SUPFAM" id="SSF52172">
    <property type="entry name" value="CheY-like"/>
    <property type="match status" value="1"/>
</dbReference>
<protein>
    <recommendedName>
        <fullName evidence="1">Stage 0 sporulation protein A homolog</fullName>
    </recommendedName>
</protein>
<dbReference type="Pfam" id="PF00486">
    <property type="entry name" value="Trans_reg_C"/>
    <property type="match status" value="1"/>
</dbReference>
<dbReference type="GO" id="GO:0005829">
    <property type="term" value="C:cytosol"/>
    <property type="evidence" value="ECO:0007669"/>
    <property type="project" value="TreeGrafter"/>
</dbReference>